<dbReference type="Gene3D" id="2.40.70.10">
    <property type="entry name" value="Acid Proteases"/>
    <property type="match status" value="1"/>
</dbReference>
<keyword evidence="7" id="KW-0695">RNA-directed DNA polymerase</keyword>
<reference evidence="14" key="1">
    <citation type="submission" date="2025-08" db="UniProtKB">
        <authorList>
            <consortium name="RefSeq"/>
        </authorList>
    </citation>
    <scope>IDENTIFICATION</scope>
    <source>
        <tissue evidence="14">Whole larval tissue</tissue>
    </source>
</reference>
<dbReference type="InterPro" id="IPR043502">
    <property type="entry name" value="DNA/RNA_pol_sf"/>
</dbReference>
<dbReference type="InterPro" id="IPR021109">
    <property type="entry name" value="Peptidase_aspartic_dom_sf"/>
</dbReference>
<dbReference type="GO" id="GO:0003964">
    <property type="term" value="F:RNA-directed DNA polymerase activity"/>
    <property type="evidence" value="ECO:0007669"/>
    <property type="project" value="UniProtKB-KW"/>
</dbReference>
<dbReference type="PROSITE" id="PS00141">
    <property type="entry name" value="ASP_PROTEASE"/>
    <property type="match status" value="1"/>
</dbReference>
<feature type="region of interest" description="Disordered" evidence="9">
    <location>
        <begin position="325"/>
        <end position="347"/>
    </location>
</feature>
<dbReference type="GO" id="GO:0042575">
    <property type="term" value="C:DNA polymerase complex"/>
    <property type="evidence" value="ECO:0007669"/>
    <property type="project" value="UniProtKB-ARBA"/>
</dbReference>
<keyword evidence="8" id="KW-0479">Metal-binding</keyword>
<dbReference type="Pfam" id="PF17917">
    <property type="entry name" value="RT_RNaseH"/>
    <property type="match status" value="1"/>
</dbReference>
<evidence type="ECO:0000256" key="1">
    <source>
        <dbReference type="ARBA" id="ARBA00012493"/>
    </source>
</evidence>
<dbReference type="InterPro" id="IPR012337">
    <property type="entry name" value="RNaseH-like_sf"/>
</dbReference>
<dbReference type="CDD" id="cd09274">
    <property type="entry name" value="RNase_HI_RT_Ty3"/>
    <property type="match status" value="1"/>
</dbReference>
<feature type="region of interest" description="Disordered" evidence="9">
    <location>
        <begin position="1"/>
        <end position="60"/>
    </location>
</feature>
<keyword evidence="13" id="KW-1185">Reference proteome</keyword>
<evidence type="ECO:0000256" key="3">
    <source>
        <dbReference type="ARBA" id="ARBA00022695"/>
    </source>
</evidence>
<dbReference type="InterPro" id="IPR041588">
    <property type="entry name" value="Integrase_H2C2"/>
</dbReference>
<dbReference type="Pfam" id="PF00665">
    <property type="entry name" value="rve"/>
    <property type="match status" value="1"/>
</dbReference>
<evidence type="ECO:0000256" key="6">
    <source>
        <dbReference type="ARBA" id="ARBA00022801"/>
    </source>
</evidence>
<dbReference type="SUPFAM" id="SSF57756">
    <property type="entry name" value="Retrovirus zinc finger-like domains"/>
    <property type="match status" value="1"/>
</dbReference>
<evidence type="ECO:0000259" key="12">
    <source>
        <dbReference type="PROSITE" id="PS50994"/>
    </source>
</evidence>
<dbReference type="RefSeq" id="XP_050549616.1">
    <property type="nucleotide sequence ID" value="XM_050693659.1"/>
</dbReference>
<keyword evidence="8" id="KW-0863">Zinc-finger</keyword>
<dbReference type="GO" id="GO:0004190">
    <property type="term" value="F:aspartic-type endopeptidase activity"/>
    <property type="evidence" value="ECO:0007669"/>
    <property type="project" value="InterPro"/>
</dbReference>
<feature type="compositionally biased region" description="Basic and acidic residues" evidence="9">
    <location>
        <begin position="1472"/>
        <end position="1483"/>
    </location>
</feature>
<dbReference type="PROSITE" id="PS50994">
    <property type="entry name" value="INTEGRASE"/>
    <property type="match status" value="1"/>
</dbReference>
<dbReference type="SUPFAM" id="SSF53098">
    <property type="entry name" value="Ribonuclease H-like"/>
    <property type="match status" value="1"/>
</dbReference>
<dbReference type="InterPro" id="IPR001584">
    <property type="entry name" value="Integrase_cat-core"/>
</dbReference>
<feature type="compositionally biased region" description="Basic and acidic residues" evidence="9">
    <location>
        <begin position="13"/>
        <end position="37"/>
    </location>
</feature>
<feature type="compositionally biased region" description="Basic residues" evidence="9">
    <location>
        <begin position="1"/>
        <end position="12"/>
    </location>
</feature>
<proteinExistence type="predicted"/>
<keyword evidence="5" id="KW-0255">Endonuclease</keyword>
<evidence type="ECO:0000256" key="5">
    <source>
        <dbReference type="ARBA" id="ARBA00022759"/>
    </source>
</evidence>
<dbReference type="PROSITE" id="PS50878">
    <property type="entry name" value="RT_POL"/>
    <property type="match status" value="1"/>
</dbReference>
<dbReference type="GO" id="GO:0003676">
    <property type="term" value="F:nucleic acid binding"/>
    <property type="evidence" value="ECO:0007669"/>
    <property type="project" value="InterPro"/>
</dbReference>
<dbReference type="PANTHER" id="PTHR37984">
    <property type="entry name" value="PROTEIN CBG26694"/>
    <property type="match status" value="1"/>
</dbReference>
<sequence>MPNNNRKSRSRSGSRELRHYRHDSRARESESHTGHRDVRSRHRGSQASSSPRRHTTPNNLLTQQMQQILDRLTTLEEQQRALPQAPCELIAAAVPRATPLPSQPPQRRVRVAETKTGTGEGASRRDSAAPPSPERSVSGVIEHDANVADRLINAIRSINTTVRSNQAYFISNFDPSVHDIDTWCEEVDRAKVSNGWSDNECLSRIGNCLKGDARTWLNEWVTSDRSWSNFKREFKPMCPRKPDVANILYEVMSTNSDRYSTYADYARRTLLRLRIVRGLSDELISAIVIRGITDPQIRASATNAKLMPNQLVEFLSIYVKPKLPNSKRPNTSNNDRFSKPSYDASSRKRRFDDGACFTCGKHGHKSSDCYKRLKPIFNNSKGGENGQKSNPAPSTTKLEPCSFCKKPGHRIESCFAKKKAESSNASNVNFCRENVGSRCSDIVVAVIQGIPVDVLIDSGSSISLVSSTLLKHFRCTRKPAFRVLRGIGSQEVESTFFVTLPIEFDKITLEVDLHAVSPEFLTTPIIVGTDVLNREGVTYVRTRDQQYLTYKQGRTDNVMCALSTDDIPIKTSLTGSDLDRMLDLINEFSKFLISGTAATTVNTGSMSIKLNNATPVNYRPYRLSLPEILKVRQIIQELLDKKIIRESESEYASPILLVKKKDGSDRMCVDYRKLNEITVKDRFPLPLIDDQIDRLGKHKFFTSLDMATGFHQIPMDEEAIPLTGFVTPEGHYEYLKMPYGLANAPVVYQRIMSKTLRRQLESGKTLVYIDDVLILSNTVDEGLTYLRDVLQTLADAGFSINLKKCSFLSTEIEYLGRTISQGQVRPSELKVKALVEAPNPKTVKQVRQFLGLASYFRRYIPNFAARSTPITKLTKKGALFVWGSEQEEARQEIIAHLTSEPVLAIYDPSLPIEVHTDASSIGYGAVLLQVHGNGHKRAVGYFSKRTQGAEPRYHSYELETLAVVKALQHYRHYLVGVHFKVVTDCNALKSTQQKKDLLPRVARWWMYLQDFDFALEYRKGSSMSHADYLSRNPVNVCEVRKQQNWARIAQAADEETQQLIQKLTDGQLDSNHYVHKNDLLFYKYSPIGEEPRFLCYVPKGHRLSLLRIFHDEHDHLGADKTLELIRKHFWFPSLKSFVQKYIGHCLICLTHKKAPRAPRQPIHSWEKPCAPFEIVHIDALGPLPQSNGYRYVLIVIDSFSKFCLLYPMFGQDAIELKRLVTNVISLFGTPKLIVADRGRMFQSSDFTKFISELGIDLHLITPEMHHSNGQVERYCRTLLNMIRIQCNHRQDEWADMMWRSQLILNITKQNTTQLSPLNLLVGIEAATPLIRHLVRDAALDSSHPNREAMREMQRQRASERLARNQQQQDTTVNASRKTPRAFETNSLVFVIKQTQSTGKLDSGMRGPYRVVKALPHDRYELQLLTGSYGKSTQAAAQYMKPWRGEWTPETCAAYFENADSNDEEVEFTPERAATHDVHPRGEGMTEPVPGTSGATEPLRIQEEEDEDVLQSGEAVLEE</sequence>
<keyword evidence="4" id="KW-0540">Nuclease</keyword>
<dbReference type="OrthoDB" id="417598at2759"/>
<evidence type="ECO:0000313" key="14">
    <source>
        <dbReference type="RefSeq" id="XP_050549616.1"/>
    </source>
</evidence>
<dbReference type="InterPro" id="IPR036397">
    <property type="entry name" value="RNaseH_sf"/>
</dbReference>
<dbReference type="PROSITE" id="PS50158">
    <property type="entry name" value="ZF_CCHC"/>
    <property type="match status" value="1"/>
</dbReference>
<dbReference type="Gene3D" id="3.30.70.270">
    <property type="match status" value="2"/>
</dbReference>
<keyword evidence="6" id="KW-0378">Hydrolase</keyword>
<dbReference type="GO" id="GO:0006508">
    <property type="term" value="P:proteolysis"/>
    <property type="evidence" value="ECO:0007669"/>
    <property type="project" value="InterPro"/>
</dbReference>
<dbReference type="Pfam" id="PF00078">
    <property type="entry name" value="RVT_1"/>
    <property type="match status" value="1"/>
</dbReference>
<dbReference type="Gene3D" id="4.10.60.10">
    <property type="entry name" value="Zinc finger, CCHC-type"/>
    <property type="match status" value="1"/>
</dbReference>
<dbReference type="EC" id="2.7.7.49" evidence="1"/>
<feature type="region of interest" description="Disordered" evidence="9">
    <location>
        <begin position="1341"/>
        <end position="1378"/>
    </location>
</feature>
<protein>
    <recommendedName>
        <fullName evidence="1">RNA-directed DNA polymerase</fullName>
        <ecNumber evidence="1">2.7.7.49</ecNumber>
    </recommendedName>
</protein>
<feature type="compositionally biased region" description="Basic and acidic residues" evidence="9">
    <location>
        <begin position="1341"/>
        <end position="1362"/>
    </location>
</feature>
<dbReference type="InterPro" id="IPR001878">
    <property type="entry name" value="Znf_CCHC"/>
</dbReference>
<dbReference type="GO" id="GO:0004519">
    <property type="term" value="F:endonuclease activity"/>
    <property type="evidence" value="ECO:0007669"/>
    <property type="project" value="UniProtKB-KW"/>
</dbReference>
<keyword evidence="3" id="KW-0548">Nucleotidyltransferase</keyword>
<evidence type="ECO:0000313" key="13">
    <source>
        <dbReference type="Proteomes" id="UP000829999"/>
    </source>
</evidence>
<accession>A0A9R0DMW2</accession>
<dbReference type="SMART" id="SM00343">
    <property type="entry name" value="ZnF_C2HC"/>
    <property type="match status" value="2"/>
</dbReference>
<feature type="domain" description="Integrase catalytic" evidence="12">
    <location>
        <begin position="1167"/>
        <end position="1324"/>
    </location>
</feature>
<feature type="domain" description="CCHC-type" evidence="10">
    <location>
        <begin position="356"/>
        <end position="369"/>
    </location>
</feature>
<dbReference type="SUPFAM" id="SSF56672">
    <property type="entry name" value="DNA/RNA polymerases"/>
    <property type="match status" value="1"/>
</dbReference>
<dbReference type="FunFam" id="3.30.70.270:FF:000026">
    <property type="entry name" value="Transposon Ty3-G Gag-Pol polyprotein"/>
    <property type="match status" value="1"/>
</dbReference>
<evidence type="ECO:0000256" key="4">
    <source>
        <dbReference type="ARBA" id="ARBA00022722"/>
    </source>
</evidence>
<feature type="domain" description="Reverse transcriptase" evidence="11">
    <location>
        <begin position="639"/>
        <end position="819"/>
    </location>
</feature>
<dbReference type="PANTHER" id="PTHR37984:SF5">
    <property type="entry name" value="PROTEIN NYNRIN-LIKE"/>
    <property type="match status" value="1"/>
</dbReference>
<feature type="compositionally biased region" description="Polar residues" evidence="9">
    <location>
        <begin position="1363"/>
        <end position="1376"/>
    </location>
</feature>
<dbReference type="GO" id="GO:0015074">
    <property type="term" value="P:DNA integration"/>
    <property type="evidence" value="ECO:0007669"/>
    <property type="project" value="InterPro"/>
</dbReference>
<evidence type="ECO:0000256" key="8">
    <source>
        <dbReference type="PROSITE-ProRule" id="PRU00047"/>
    </source>
</evidence>
<dbReference type="Pfam" id="PF17921">
    <property type="entry name" value="Integrase_H2C2"/>
    <property type="match status" value="1"/>
</dbReference>
<dbReference type="InterPro" id="IPR043128">
    <property type="entry name" value="Rev_trsase/Diguanyl_cyclase"/>
</dbReference>
<dbReference type="InterPro" id="IPR036875">
    <property type="entry name" value="Znf_CCHC_sf"/>
</dbReference>
<dbReference type="Gene3D" id="3.10.10.10">
    <property type="entry name" value="HIV Type 1 Reverse Transcriptase, subunit A, domain 1"/>
    <property type="match status" value="1"/>
</dbReference>
<organism evidence="13 14">
    <name type="scientific">Spodoptera frugiperda</name>
    <name type="common">Fall armyworm</name>
    <dbReference type="NCBI Taxonomy" id="7108"/>
    <lineage>
        <taxon>Eukaryota</taxon>
        <taxon>Metazoa</taxon>
        <taxon>Ecdysozoa</taxon>
        <taxon>Arthropoda</taxon>
        <taxon>Hexapoda</taxon>
        <taxon>Insecta</taxon>
        <taxon>Pterygota</taxon>
        <taxon>Neoptera</taxon>
        <taxon>Endopterygota</taxon>
        <taxon>Lepidoptera</taxon>
        <taxon>Glossata</taxon>
        <taxon>Ditrysia</taxon>
        <taxon>Noctuoidea</taxon>
        <taxon>Noctuidae</taxon>
        <taxon>Amphipyrinae</taxon>
        <taxon>Spodoptera</taxon>
    </lineage>
</organism>
<evidence type="ECO:0000256" key="2">
    <source>
        <dbReference type="ARBA" id="ARBA00022679"/>
    </source>
</evidence>
<dbReference type="CDD" id="cd01647">
    <property type="entry name" value="RT_LTR"/>
    <property type="match status" value="1"/>
</dbReference>
<evidence type="ECO:0000259" key="11">
    <source>
        <dbReference type="PROSITE" id="PS50878"/>
    </source>
</evidence>
<feature type="compositionally biased region" description="Polar residues" evidence="9">
    <location>
        <begin position="45"/>
        <end position="60"/>
    </location>
</feature>
<evidence type="ECO:0000259" key="10">
    <source>
        <dbReference type="PROSITE" id="PS50158"/>
    </source>
</evidence>
<dbReference type="InterPro" id="IPR001969">
    <property type="entry name" value="Aspartic_peptidase_AS"/>
</dbReference>
<dbReference type="SUPFAM" id="SSF50630">
    <property type="entry name" value="Acid proteases"/>
    <property type="match status" value="1"/>
</dbReference>
<dbReference type="InterPro" id="IPR000477">
    <property type="entry name" value="RT_dom"/>
</dbReference>
<evidence type="ECO:0000256" key="9">
    <source>
        <dbReference type="SAM" id="MobiDB-lite"/>
    </source>
</evidence>
<feature type="region of interest" description="Disordered" evidence="9">
    <location>
        <begin position="96"/>
        <end position="138"/>
    </location>
</feature>
<name>A0A9R0DMW2_SPOFR</name>
<dbReference type="Gene3D" id="3.30.420.10">
    <property type="entry name" value="Ribonuclease H-like superfamily/Ribonuclease H"/>
    <property type="match status" value="1"/>
</dbReference>
<dbReference type="GO" id="GO:0008270">
    <property type="term" value="F:zinc ion binding"/>
    <property type="evidence" value="ECO:0007669"/>
    <property type="project" value="UniProtKB-KW"/>
</dbReference>
<dbReference type="InterPro" id="IPR050951">
    <property type="entry name" value="Retrovirus_Pol_polyprotein"/>
</dbReference>
<keyword evidence="8" id="KW-0862">Zinc</keyword>
<keyword evidence="2" id="KW-0808">Transferase</keyword>
<dbReference type="InterPro" id="IPR041373">
    <property type="entry name" value="RT_RNaseH"/>
</dbReference>
<dbReference type="GeneID" id="118281567"/>
<feature type="region of interest" description="Disordered" evidence="9">
    <location>
        <begin position="1472"/>
        <end position="1518"/>
    </location>
</feature>
<gene>
    <name evidence="14" type="primary">LOC118281567</name>
</gene>
<dbReference type="Gene3D" id="1.10.340.70">
    <property type="match status" value="1"/>
</dbReference>
<dbReference type="Proteomes" id="UP000829999">
    <property type="component" value="Chromosome 5"/>
</dbReference>
<evidence type="ECO:0000256" key="7">
    <source>
        <dbReference type="ARBA" id="ARBA00022918"/>
    </source>
</evidence>